<feature type="transmembrane region" description="Helical" evidence="1">
    <location>
        <begin position="29"/>
        <end position="50"/>
    </location>
</feature>
<feature type="transmembrane region" description="Helical" evidence="1">
    <location>
        <begin position="111"/>
        <end position="134"/>
    </location>
</feature>
<dbReference type="EMBL" id="JAUSWH010000002">
    <property type="protein sequence ID" value="MDQ0454772.1"/>
    <property type="molecule type" value="Genomic_DNA"/>
</dbReference>
<reference evidence="3 4" key="1">
    <citation type="submission" date="2023-07" db="EMBL/GenBank/DDBJ databases">
        <title>Genomic Encyclopedia of Type Strains, Phase IV (KMG-IV): sequencing the most valuable type-strain genomes for metagenomic binning, comparative biology and taxonomic classification.</title>
        <authorList>
            <person name="Goeker M."/>
        </authorList>
    </citation>
    <scope>NUCLEOTIDE SEQUENCE [LARGE SCALE GENOMIC DNA]</scope>
    <source>
        <strain evidence="3 4">DSM 100301</strain>
    </source>
</reference>
<evidence type="ECO:0000256" key="1">
    <source>
        <dbReference type="SAM" id="Phobius"/>
    </source>
</evidence>
<feature type="transmembrane region" description="Helical" evidence="1">
    <location>
        <begin position="141"/>
        <end position="159"/>
    </location>
</feature>
<comment type="caution">
    <text evidence="3">The sequence shown here is derived from an EMBL/GenBank/DDBJ whole genome shotgun (WGS) entry which is preliminary data.</text>
</comment>
<dbReference type="Pfam" id="PF01757">
    <property type="entry name" value="Acyl_transf_3"/>
    <property type="match status" value="1"/>
</dbReference>
<evidence type="ECO:0000259" key="2">
    <source>
        <dbReference type="Pfam" id="PF01757"/>
    </source>
</evidence>
<dbReference type="InterPro" id="IPR050879">
    <property type="entry name" value="Acyltransferase_3"/>
</dbReference>
<keyword evidence="1" id="KW-0472">Membrane</keyword>
<organism evidence="3 4">
    <name type="scientific">Rhizobium paknamense</name>
    <dbReference type="NCBI Taxonomy" id="1206817"/>
    <lineage>
        <taxon>Bacteria</taxon>
        <taxon>Pseudomonadati</taxon>
        <taxon>Pseudomonadota</taxon>
        <taxon>Alphaproteobacteria</taxon>
        <taxon>Hyphomicrobiales</taxon>
        <taxon>Rhizobiaceae</taxon>
        <taxon>Rhizobium/Agrobacterium group</taxon>
        <taxon>Rhizobium</taxon>
    </lineage>
</organism>
<accession>A0ABU0I957</accession>
<evidence type="ECO:0000313" key="3">
    <source>
        <dbReference type="EMBL" id="MDQ0454772.1"/>
    </source>
</evidence>
<feature type="domain" description="Acyltransferase 3" evidence="2">
    <location>
        <begin position="4"/>
        <end position="293"/>
    </location>
</feature>
<dbReference type="InterPro" id="IPR002656">
    <property type="entry name" value="Acyl_transf_3_dom"/>
</dbReference>
<dbReference type="RefSeq" id="WP_307156970.1">
    <property type="nucleotide sequence ID" value="NZ_JAUSWH010000002.1"/>
</dbReference>
<feature type="transmembrane region" description="Helical" evidence="1">
    <location>
        <begin position="220"/>
        <end position="238"/>
    </location>
</feature>
<feature type="transmembrane region" description="Helical" evidence="1">
    <location>
        <begin position="62"/>
        <end position="85"/>
    </location>
</feature>
<dbReference type="Proteomes" id="UP001235269">
    <property type="component" value="Unassembled WGS sequence"/>
</dbReference>
<gene>
    <name evidence="3" type="ORF">QO005_001099</name>
</gene>
<keyword evidence="4" id="KW-1185">Reference proteome</keyword>
<keyword evidence="1" id="KW-0812">Transmembrane</keyword>
<feature type="transmembrane region" description="Helical" evidence="1">
    <location>
        <begin position="194"/>
        <end position="214"/>
    </location>
</feature>
<dbReference type="PANTHER" id="PTHR23028">
    <property type="entry name" value="ACETYLTRANSFERASE"/>
    <property type="match status" value="1"/>
</dbReference>
<dbReference type="PANTHER" id="PTHR23028:SF131">
    <property type="entry name" value="BLR2367 PROTEIN"/>
    <property type="match status" value="1"/>
</dbReference>
<proteinExistence type="predicted"/>
<protein>
    <submittedName>
        <fullName evidence="3">Exopolysaccharide production protein ExoZ</fullName>
    </submittedName>
</protein>
<name>A0ABU0I957_9HYPH</name>
<feature type="transmembrane region" description="Helical" evidence="1">
    <location>
        <begin position="259"/>
        <end position="276"/>
    </location>
</feature>
<keyword evidence="1" id="KW-1133">Transmembrane helix</keyword>
<sequence length="326" mass="35152">MQLKSIQAMRAVAAMMVVFFHLSEGGFVSGAAGVDIFFVISGFIMGTVGVQERPSVFLRKRLVRIVPLYWLVTFVMCVGAVLGVFRNFSFDTVTLAKSLAFIPYLNPDGNIWPLVVVGWTLNFEMFFYLVFALGLMAAQPVLLPAIAMVALTVCGFLLHPAAAPLQVWTSPLLLEFTAGLLLSQARPFASRSGGIALILAGIGLFVATAKLGLYEAPWRVLGWGVPAFCVVTGALAIERAGAWPSRLLWPLEKLGDASYSLYLLHGIAIAAGHRFLGTSIAVNALIVLVSLVMAQLSFMLFEKPVGRLLNRVFSASSGRTPERQAG</sequence>
<feature type="transmembrane region" description="Helical" evidence="1">
    <location>
        <begin position="282"/>
        <end position="301"/>
    </location>
</feature>
<evidence type="ECO:0000313" key="4">
    <source>
        <dbReference type="Proteomes" id="UP001235269"/>
    </source>
</evidence>